<dbReference type="AlphaFoldDB" id="A0A9P3G3A8"/>
<keyword evidence="3" id="KW-1185">Reference proteome</keyword>
<feature type="compositionally biased region" description="Polar residues" evidence="1">
    <location>
        <begin position="7"/>
        <end position="17"/>
    </location>
</feature>
<gene>
    <name evidence="2" type="ORF">PsYK624_043910</name>
</gene>
<feature type="region of interest" description="Disordered" evidence="1">
    <location>
        <begin position="38"/>
        <end position="69"/>
    </location>
</feature>
<sequence length="69" mass="8080">MRRSTAIADTTLQSKNASRSGRRRMRVPRPLLRIWLRHKQASSHPGLRLSGEKTPRRMVPRPLGARRRR</sequence>
<evidence type="ECO:0000256" key="1">
    <source>
        <dbReference type="SAM" id="MobiDB-lite"/>
    </source>
</evidence>
<feature type="compositionally biased region" description="Basic residues" evidence="1">
    <location>
        <begin position="56"/>
        <end position="69"/>
    </location>
</feature>
<protein>
    <submittedName>
        <fullName evidence="2">Uncharacterized protein</fullName>
    </submittedName>
</protein>
<organism evidence="2 3">
    <name type="scientific">Phanerochaete sordida</name>
    <dbReference type="NCBI Taxonomy" id="48140"/>
    <lineage>
        <taxon>Eukaryota</taxon>
        <taxon>Fungi</taxon>
        <taxon>Dikarya</taxon>
        <taxon>Basidiomycota</taxon>
        <taxon>Agaricomycotina</taxon>
        <taxon>Agaricomycetes</taxon>
        <taxon>Polyporales</taxon>
        <taxon>Phanerochaetaceae</taxon>
        <taxon>Phanerochaete</taxon>
    </lineage>
</organism>
<dbReference type="Proteomes" id="UP000703269">
    <property type="component" value="Unassembled WGS sequence"/>
</dbReference>
<name>A0A9P3G3A8_9APHY</name>
<evidence type="ECO:0000313" key="2">
    <source>
        <dbReference type="EMBL" id="GJE88308.1"/>
    </source>
</evidence>
<dbReference type="EMBL" id="BPQB01000009">
    <property type="protein sequence ID" value="GJE88308.1"/>
    <property type="molecule type" value="Genomic_DNA"/>
</dbReference>
<accession>A0A9P3G3A8</accession>
<proteinExistence type="predicted"/>
<reference evidence="2 3" key="1">
    <citation type="submission" date="2021-08" db="EMBL/GenBank/DDBJ databases">
        <title>Draft Genome Sequence of Phanerochaete sordida strain YK-624.</title>
        <authorList>
            <person name="Mori T."/>
            <person name="Dohra H."/>
            <person name="Suzuki T."/>
            <person name="Kawagishi H."/>
            <person name="Hirai H."/>
        </authorList>
    </citation>
    <scope>NUCLEOTIDE SEQUENCE [LARGE SCALE GENOMIC DNA]</scope>
    <source>
        <strain evidence="2 3">YK-624</strain>
    </source>
</reference>
<feature type="region of interest" description="Disordered" evidence="1">
    <location>
        <begin position="1"/>
        <end position="26"/>
    </location>
</feature>
<evidence type="ECO:0000313" key="3">
    <source>
        <dbReference type="Proteomes" id="UP000703269"/>
    </source>
</evidence>
<comment type="caution">
    <text evidence="2">The sequence shown here is derived from an EMBL/GenBank/DDBJ whole genome shotgun (WGS) entry which is preliminary data.</text>
</comment>